<gene>
    <name evidence="2" type="ORF">H9761_02645</name>
</gene>
<dbReference type="GO" id="GO:0005886">
    <property type="term" value="C:plasma membrane"/>
    <property type="evidence" value="ECO:0007669"/>
    <property type="project" value="TreeGrafter"/>
</dbReference>
<dbReference type="InterPro" id="IPR050469">
    <property type="entry name" value="Diguanylate_Cyclase"/>
</dbReference>
<dbReference type="GO" id="GO:0052621">
    <property type="term" value="F:diguanylate cyclase activity"/>
    <property type="evidence" value="ECO:0007669"/>
    <property type="project" value="TreeGrafter"/>
</dbReference>
<dbReference type="PANTHER" id="PTHR45138">
    <property type="entry name" value="REGULATORY COMPONENTS OF SENSORY TRANSDUCTION SYSTEM"/>
    <property type="match status" value="1"/>
</dbReference>
<dbReference type="SUPFAM" id="SSF54427">
    <property type="entry name" value="NTF2-like"/>
    <property type="match status" value="1"/>
</dbReference>
<feature type="domain" description="GGDEF" evidence="1">
    <location>
        <begin position="319"/>
        <end position="452"/>
    </location>
</feature>
<proteinExistence type="predicted"/>
<dbReference type="SMART" id="SM00267">
    <property type="entry name" value="GGDEF"/>
    <property type="match status" value="1"/>
</dbReference>
<accession>A0A9D2SNQ4</accession>
<dbReference type="GO" id="GO:1902201">
    <property type="term" value="P:negative regulation of bacterial-type flagellum-dependent cell motility"/>
    <property type="evidence" value="ECO:0007669"/>
    <property type="project" value="TreeGrafter"/>
</dbReference>
<reference evidence="2" key="2">
    <citation type="submission" date="2021-04" db="EMBL/GenBank/DDBJ databases">
        <authorList>
            <person name="Gilroy R."/>
        </authorList>
    </citation>
    <scope>NUCLEOTIDE SEQUENCE</scope>
    <source>
        <strain evidence="2">USAMLcec2-132</strain>
    </source>
</reference>
<evidence type="ECO:0000259" key="1">
    <source>
        <dbReference type="PROSITE" id="PS50887"/>
    </source>
</evidence>
<dbReference type="PANTHER" id="PTHR45138:SF9">
    <property type="entry name" value="DIGUANYLATE CYCLASE DGCM-RELATED"/>
    <property type="match status" value="1"/>
</dbReference>
<dbReference type="EMBL" id="DWWS01000013">
    <property type="protein sequence ID" value="HJC22588.1"/>
    <property type="molecule type" value="Genomic_DNA"/>
</dbReference>
<dbReference type="GO" id="GO:0043709">
    <property type="term" value="P:cell adhesion involved in single-species biofilm formation"/>
    <property type="evidence" value="ECO:0007669"/>
    <property type="project" value="TreeGrafter"/>
</dbReference>
<dbReference type="AlphaFoldDB" id="A0A9D2SNQ4"/>
<dbReference type="SUPFAM" id="SSF55073">
    <property type="entry name" value="Nucleotide cyclase"/>
    <property type="match status" value="1"/>
</dbReference>
<dbReference type="InterPro" id="IPR032710">
    <property type="entry name" value="NTF2-like_dom_sf"/>
</dbReference>
<dbReference type="CDD" id="cd01949">
    <property type="entry name" value="GGDEF"/>
    <property type="match status" value="1"/>
</dbReference>
<evidence type="ECO:0000313" key="2">
    <source>
        <dbReference type="EMBL" id="HJC22588.1"/>
    </source>
</evidence>
<dbReference type="Proteomes" id="UP000823891">
    <property type="component" value="Unassembled WGS sequence"/>
</dbReference>
<dbReference type="InterPro" id="IPR043128">
    <property type="entry name" value="Rev_trsase/Diguanyl_cyclase"/>
</dbReference>
<dbReference type="Pfam" id="PF00990">
    <property type="entry name" value="GGDEF"/>
    <property type="match status" value="1"/>
</dbReference>
<protein>
    <submittedName>
        <fullName evidence="2">GGDEF domain-containing protein</fullName>
    </submittedName>
</protein>
<evidence type="ECO:0000313" key="3">
    <source>
        <dbReference type="Proteomes" id="UP000823891"/>
    </source>
</evidence>
<dbReference type="Gene3D" id="3.10.450.50">
    <property type="match status" value="1"/>
</dbReference>
<reference evidence="2" key="1">
    <citation type="journal article" date="2021" name="PeerJ">
        <title>Extensive microbial diversity within the chicken gut microbiome revealed by metagenomics and culture.</title>
        <authorList>
            <person name="Gilroy R."/>
            <person name="Ravi A."/>
            <person name="Getino M."/>
            <person name="Pursley I."/>
            <person name="Horton D.L."/>
            <person name="Alikhan N.F."/>
            <person name="Baker D."/>
            <person name="Gharbi K."/>
            <person name="Hall N."/>
            <person name="Watson M."/>
            <person name="Adriaenssens E.M."/>
            <person name="Foster-Nyarko E."/>
            <person name="Jarju S."/>
            <person name="Secka A."/>
            <person name="Antonio M."/>
            <person name="Oren A."/>
            <person name="Chaudhuri R.R."/>
            <person name="La Ragione R."/>
            <person name="Hildebrand F."/>
            <person name="Pallen M.J."/>
        </authorList>
    </citation>
    <scope>NUCLEOTIDE SEQUENCE</scope>
    <source>
        <strain evidence="2">USAMLcec2-132</strain>
    </source>
</reference>
<organism evidence="2 3">
    <name type="scientific">Candidatus Eisenbergiella merdavium</name>
    <dbReference type="NCBI Taxonomy" id="2838551"/>
    <lineage>
        <taxon>Bacteria</taxon>
        <taxon>Bacillati</taxon>
        <taxon>Bacillota</taxon>
        <taxon>Clostridia</taxon>
        <taxon>Lachnospirales</taxon>
        <taxon>Lachnospiraceae</taxon>
        <taxon>Eisenbergiella</taxon>
    </lineage>
</organism>
<comment type="caution">
    <text evidence="2">The sequence shown here is derived from an EMBL/GenBank/DDBJ whole genome shotgun (WGS) entry which is preliminary data.</text>
</comment>
<dbReference type="NCBIfam" id="TIGR00254">
    <property type="entry name" value="GGDEF"/>
    <property type="match status" value="1"/>
</dbReference>
<name>A0A9D2SNQ4_9FIRM</name>
<dbReference type="PROSITE" id="PS50887">
    <property type="entry name" value="GGDEF"/>
    <property type="match status" value="1"/>
</dbReference>
<dbReference type="Gene3D" id="3.30.70.270">
    <property type="match status" value="1"/>
</dbReference>
<dbReference type="InterPro" id="IPR029787">
    <property type="entry name" value="Nucleotide_cyclase"/>
</dbReference>
<dbReference type="InterPro" id="IPR000160">
    <property type="entry name" value="GGDEF_dom"/>
</dbReference>
<sequence>MNEQERIRECFCAFIEGSLVSHDNNNVLKLFADDVMGIGMGAQGVVRCKEDLRPILLNTRNGVDNSKTEIQYSNMQIRYYGDDYASICATVTILTKIKDEQFKSHIGQCASMRRIEGTWKMIMVQATPLSINIQDIEAYPLSFAEDEIETYRMHEQFSNIMRRNIIATYKIDFELGEFEDYAPTEKYSTPVTRGDRYETVIFALANEKLDGKMRLKFIETFSIDHLSKCYHNGITDLSLDFEILHPDGKKLWQRNSLHLFTDIKGHLKGYLYLFDIDREKRQELKLIGQAELDLATDVYNKGTVRQKVELALSLYGKSETCAFFMIDLDYFKHINDTYGHAIGDYVIRKTADGLKKIFREEDIIGRFGGDEFCVFYTGKNSDEILSQKAQQICEVVRSIRFGNDGEEGCSVSIGIARRTEADDFESICHKADVALYLSKNQKNRDDFTIYREN</sequence>